<dbReference type="OMA" id="CEASTAK"/>
<dbReference type="InterPro" id="IPR036397">
    <property type="entry name" value="RNaseH_sf"/>
</dbReference>
<dbReference type="Pfam" id="PF00075">
    <property type="entry name" value="RNase_H"/>
    <property type="match status" value="1"/>
</dbReference>
<keyword evidence="5" id="KW-1185">Reference proteome</keyword>
<reference evidence="4" key="1">
    <citation type="submission" date="2014-01" db="EMBL/GenBank/DDBJ databases">
        <title>The genome of the white-rot fungus Pycnoporus cinnabarinus: a basidiomycete model with a versatile arsenal for lignocellulosic biomass breakdown.</title>
        <authorList>
            <person name="Levasseur A."/>
            <person name="Lomascolo A."/>
            <person name="Ruiz-Duenas F.J."/>
            <person name="Uzan E."/>
            <person name="Piumi F."/>
            <person name="Kues U."/>
            <person name="Ram A.F.J."/>
            <person name="Murat C."/>
            <person name="Haon M."/>
            <person name="Benoit I."/>
            <person name="Arfi Y."/>
            <person name="Chevret D."/>
            <person name="Drula E."/>
            <person name="Kwon M.J."/>
            <person name="Gouret P."/>
            <person name="Lesage-Meessen L."/>
            <person name="Lombard V."/>
            <person name="Mariette J."/>
            <person name="Noirot C."/>
            <person name="Park J."/>
            <person name="Patyshakuliyeva A."/>
            <person name="Wieneger R.A.B."/>
            <person name="Wosten H.A.B."/>
            <person name="Martin F."/>
            <person name="Coutinho P.M."/>
            <person name="de Vries R."/>
            <person name="Martinez A.T."/>
            <person name="Klopp C."/>
            <person name="Pontarotti P."/>
            <person name="Henrissat B."/>
            <person name="Record E."/>
        </authorList>
    </citation>
    <scope>NUCLEOTIDE SEQUENCE [LARGE SCALE GENOMIC DNA]</scope>
    <source>
        <strain evidence="4">BRFM137</strain>
    </source>
</reference>
<feature type="domain" description="RNase H type-1" evidence="3">
    <location>
        <begin position="1036"/>
        <end position="1179"/>
    </location>
</feature>
<dbReference type="Gene3D" id="3.60.10.10">
    <property type="entry name" value="Endonuclease/exonuclease/phosphatase"/>
    <property type="match status" value="1"/>
</dbReference>
<dbReference type="OrthoDB" id="2205812at2759"/>
<protein>
    <recommendedName>
        <fullName evidence="6">RNase H type-1 domain-containing protein</fullName>
    </recommendedName>
</protein>
<dbReference type="STRING" id="5643.A0A060SPG5"/>
<evidence type="ECO:0000259" key="2">
    <source>
        <dbReference type="PROSITE" id="PS50878"/>
    </source>
</evidence>
<organism evidence="4 5">
    <name type="scientific">Pycnoporus cinnabarinus</name>
    <name type="common">Cinnabar-red polypore</name>
    <name type="synonym">Trametes cinnabarina</name>
    <dbReference type="NCBI Taxonomy" id="5643"/>
    <lineage>
        <taxon>Eukaryota</taxon>
        <taxon>Fungi</taxon>
        <taxon>Dikarya</taxon>
        <taxon>Basidiomycota</taxon>
        <taxon>Agaricomycotina</taxon>
        <taxon>Agaricomycetes</taxon>
        <taxon>Polyporales</taxon>
        <taxon>Polyporaceae</taxon>
        <taxon>Trametes</taxon>
    </lineage>
</organism>
<dbReference type="EMBL" id="CCBP010000334">
    <property type="protein sequence ID" value="CDO76071.1"/>
    <property type="molecule type" value="Genomic_DNA"/>
</dbReference>
<dbReference type="PROSITE" id="PS50878">
    <property type="entry name" value="RT_POL"/>
    <property type="match status" value="1"/>
</dbReference>
<gene>
    <name evidence="4" type="ORF">BN946_scf184814.g4</name>
</gene>
<sequence length="1306" mass="147082">MAGDFNNVEDKLDRLPPAEPDASLTELDTLKASLGLMIADGWRVTNPSEKAYTFFRGSGAEATCSRLDRIYTTAEMFPRCREWEIRVPAVKTDHSLVTVQVTTENAPTTGKGRPTFPLHLLKNKSLARDMKSAGIKALNQAAALESGNARTPEQNAQSILHALKSRWMELARTKERECVPKQLAELKELRDEKTRVQRDRTMTDAKRAAALASLTEQIKSRELKRAHQQQRGSKAKHRIDGERPTKYWTKLHQDCAPRDTIPAFEKEGGEDGGDLQNREYENDTAAMAKMARDYHENIQNDERRLPQGEERERCIKETLESLDVKLDGQQIEAMAAPITYEECGLALQYSKNGTAPGKDGLPYEVWKTLQQRFIEDSRHEGRSSFDVVKLLHLTMTDVQKYGVSESVPFAEGWMAPIYKEKGERTKIANYRPITLLNTDYKLLSKVLSIRLAEAAPTLVHDSQAGFVPGRKLHNHTQLAKLMISWAERTETNGTILALDQEKAYDKIAHDYLWRVLAKLGMPDSFTNIVKSLYANAETEVMINGVLSAPYKVTRGVRQGDPLSCLLFNLAIEPLSAMIRKSNIKGINIPNLREALKATLFADDTTTFLGEDDKYQDLQKVLDTWCGAAKARFNIKKTEIIPIGTAEFRKSVIDDYKQHGRWKDYPLNVHVMEDGEPVRILGAWLGNNLDNAEIWLPRIEKIRSTLEKWTRSRPTLEGKRHVVQMFAGGMSQFLADVQRMPKSVIDRLNVIIRRYLWNDKHTPPVKSETMLLPVEQGGFGILDLEARNDAIDVNWLKEYLNFEKRPTWALLADDIFAQAVPTKCVPPERELRVNPFLQHWTPTRNKLPEELKAIVDAARKWGLRLEGRAISRTILRALPMWDHIQADRTKIRSLASKSAASACLKHRHGLRTVGDFEMLAVEQYDPGHSVRGTCNCDRCTYLKMDLHCKNPQACYSRAAEFLNMLPQKWDPRGEHPEDYEGDLAREAAALFENEEQGDIEIFDRTVTVHGTISDALRLFTATEDVCPRLPDISVHQSAGIIRAATDGSCLRNGERNAQAGAGVFFGPNSADNISVRLPASIEQTNQTGEGVATLLATSRASTEAHLIHITDSKTTMAAVTTRRRRYEDEGFIRQKNSELTRAIIAASLARPTFAAFRWVKGHNGDPANEAADVLAGLGAAKQVSDVVGLEVPVDLALTGAKLSVITQELAYKAIRQRKAKKAQPRARTANRVARILDDIEDDYSIQVSEEQLWRSLKRSSVTREARQWLWMVIHDAYMVGTHWLRPNMRTELQERASCKLGGSAFGI</sequence>
<comment type="caution">
    <text evidence="4">The sequence shown here is derived from an EMBL/GenBank/DDBJ whole genome shotgun (WGS) entry which is preliminary data.</text>
</comment>
<dbReference type="InterPro" id="IPR043502">
    <property type="entry name" value="DNA/RNA_pol_sf"/>
</dbReference>
<name>A0A060SPG5_PYCCI</name>
<dbReference type="Gene3D" id="3.30.420.10">
    <property type="entry name" value="Ribonuclease H-like superfamily/Ribonuclease H"/>
    <property type="match status" value="1"/>
</dbReference>
<dbReference type="SUPFAM" id="SSF56672">
    <property type="entry name" value="DNA/RNA polymerases"/>
    <property type="match status" value="1"/>
</dbReference>
<dbReference type="Proteomes" id="UP000029665">
    <property type="component" value="Unassembled WGS sequence"/>
</dbReference>
<dbReference type="GO" id="GO:0004523">
    <property type="term" value="F:RNA-DNA hybrid ribonuclease activity"/>
    <property type="evidence" value="ECO:0007669"/>
    <property type="project" value="InterPro"/>
</dbReference>
<dbReference type="InterPro" id="IPR000477">
    <property type="entry name" value="RT_dom"/>
</dbReference>
<dbReference type="InterPro" id="IPR036691">
    <property type="entry name" value="Endo/exonu/phosph_ase_sf"/>
</dbReference>
<evidence type="ECO:0008006" key="6">
    <source>
        <dbReference type="Google" id="ProtNLM"/>
    </source>
</evidence>
<dbReference type="PROSITE" id="PS50879">
    <property type="entry name" value="RNASE_H_1"/>
    <property type="match status" value="1"/>
</dbReference>
<accession>A0A060SPG5</accession>
<dbReference type="InterPro" id="IPR012337">
    <property type="entry name" value="RNaseH-like_sf"/>
</dbReference>
<dbReference type="CDD" id="cd01650">
    <property type="entry name" value="RT_nLTR_like"/>
    <property type="match status" value="1"/>
</dbReference>
<proteinExistence type="predicted"/>
<evidence type="ECO:0000313" key="5">
    <source>
        <dbReference type="Proteomes" id="UP000029665"/>
    </source>
</evidence>
<dbReference type="SUPFAM" id="SSF56219">
    <property type="entry name" value="DNase I-like"/>
    <property type="match status" value="1"/>
</dbReference>
<evidence type="ECO:0000259" key="3">
    <source>
        <dbReference type="PROSITE" id="PS50879"/>
    </source>
</evidence>
<feature type="domain" description="Reverse transcriptase" evidence="2">
    <location>
        <begin position="398"/>
        <end position="688"/>
    </location>
</feature>
<dbReference type="SUPFAM" id="SSF53098">
    <property type="entry name" value="Ribonuclease H-like"/>
    <property type="match status" value="1"/>
</dbReference>
<feature type="region of interest" description="Disordered" evidence="1">
    <location>
        <begin position="1"/>
        <end position="21"/>
    </location>
</feature>
<dbReference type="Pfam" id="PF00078">
    <property type="entry name" value="RVT_1"/>
    <property type="match status" value="1"/>
</dbReference>
<dbReference type="PANTHER" id="PTHR19446">
    <property type="entry name" value="REVERSE TRANSCRIPTASES"/>
    <property type="match status" value="1"/>
</dbReference>
<dbReference type="InterPro" id="IPR002156">
    <property type="entry name" value="RNaseH_domain"/>
</dbReference>
<dbReference type="HOGENOM" id="CLU_006264_0_0_1"/>
<evidence type="ECO:0000313" key="4">
    <source>
        <dbReference type="EMBL" id="CDO76071.1"/>
    </source>
</evidence>
<evidence type="ECO:0000256" key="1">
    <source>
        <dbReference type="SAM" id="MobiDB-lite"/>
    </source>
</evidence>
<dbReference type="GO" id="GO:0003676">
    <property type="term" value="F:nucleic acid binding"/>
    <property type="evidence" value="ECO:0007669"/>
    <property type="project" value="InterPro"/>
</dbReference>